<organism evidence="1 2">
    <name type="scientific">Natribacillus halophilus</name>
    <dbReference type="NCBI Taxonomy" id="549003"/>
    <lineage>
        <taxon>Bacteria</taxon>
        <taxon>Bacillati</taxon>
        <taxon>Bacillota</taxon>
        <taxon>Bacilli</taxon>
        <taxon>Bacillales</taxon>
        <taxon>Bacillaceae</taxon>
        <taxon>Natribacillus</taxon>
    </lineage>
</organism>
<dbReference type="Proteomes" id="UP000198853">
    <property type="component" value="Unassembled WGS sequence"/>
</dbReference>
<dbReference type="AlphaFoldDB" id="A0A1G8KYN4"/>
<dbReference type="OrthoDB" id="9798830at2"/>
<dbReference type="RefSeq" id="WP_090396245.1">
    <property type="nucleotide sequence ID" value="NZ_FNEN01000002.1"/>
</dbReference>
<proteinExistence type="predicted"/>
<dbReference type="InterPro" id="IPR034660">
    <property type="entry name" value="DinB/YfiT-like"/>
</dbReference>
<reference evidence="1 2" key="1">
    <citation type="submission" date="2016-10" db="EMBL/GenBank/DDBJ databases">
        <authorList>
            <person name="de Groot N.N."/>
        </authorList>
    </citation>
    <scope>NUCLEOTIDE SEQUENCE [LARGE SCALE GENOMIC DNA]</scope>
    <source>
        <strain evidence="1 2">DSM 21771</strain>
    </source>
</reference>
<protein>
    <recommendedName>
        <fullName evidence="3">DinB family protein</fullName>
    </recommendedName>
</protein>
<evidence type="ECO:0008006" key="3">
    <source>
        <dbReference type="Google" id="ProtNLM"/>
    </source>
</evidence>
<sequence length="149" mass="17118">MNYLIKGLVGENSHVNTLTIFDGLGINQAGEVVLNQHSIWQILNHMIYWQEYILRILKGEETVPPKHASETWLTEVKPPDKNNWELAVNKFTDGLKGAIRFAENKHGVSNYQTEHLLSLMSHNSYHSGQVVIIRRYLNQWPPPMGGDTW</sequence>
<gene>
    <name evidence="1" type="ORF">SAMN04488123_102360</name>
</gene>
<evidence type="ECO:0000313" key="1">
    <source>
        <dbReference type="EMBL" id="SDI47990.1"/>
    </source>
</evidence>
<keyword evidence="2" id="KW-1185">Reference proteome</keyword>
<dbReference type="SUPFAM" id="SSF109854">
    <property type="entry name" value="DinB/YfiT-like putative metalloenzymes"/>
    <property type="match status" value="1"/>
</dbReference>
<dbReference type="EMBL" id="FNEN01000002">
    <property type="protein sequence ID" value="SDI47990.1"/>
    <property type="molecule type" value="Genomic_DNA"/>
</dbReference>
<accession>A0A1G8KYN4</accession>
<evidence type="ECO:0000313" key="2">
    <source>
        <dbReference type="Proteomes" id="UP000198853"/>
    </source>
</evidence>
<dbReference type="Gene3D" id="1.20.120.450">
    <property type="entry name" value="dinb family like domain"/>
    <property type="match status" value="1"/>
</dbReference>
<name>A0A1G8KYN4_9BACI</name>